<reference evidence="2" key="1">
    <citation type="journal article" date="2021" name="Proc. Natl. Acad. Sci. U.S.A.">
        <title>A Catalog of Tens of Thousands of Viruses from Human Metagenomes Reveals Hidden Associations with Chronic Diseases.</title>
        <authorList>
            <person name="Tisza M.J."/>
            <person name="Buck C.B."/>
        </authorList>
    </citation>
    <scope>NUCLEOTIDE SEQUENCE</scope>
    <source>
        <strain evidence="2">Ct4uh47</strain>
    </source>
</reference>
<sequence>MTESVTTWSPSTSRTRTLSRNTSQLPHSLQGAALIPINHSQSTEHRAHCGPVHVSARSERSESMPSSSRGLPHQPIN</sequence>
<proteinExistence type="predicted"/>
<evidence type="ECO:0000256" key="1">
    <source>
        <dbReference type="SAM" id="MobiDB-lite"/>
    </source>
</evidence>
<organism evidence="2">
    <name type="scientific">Myoviridae sp. ct4uh47</name>
    <dbReference type="NCBI Taxonomy" id="2825032"/>
    <lineage>
        <taxon>Viruses</taxon>
        <taxon>Duplodnaviria</taxon>
        <taxon>Heunggongvirae</taxon>
        <taxon>Uroviricota</taxon>
        <taxon>Caudoviricetes</taxon>
    </lineage>
</organism>
<dbReference type="EMBL" id="BK016203">
    <property type="protein sequence ID" value="DAG02119.1"/>
    <property type="molecule type" value="Genomic_DNA"/>
</dbReference>
<evidence type="ECO:0000313" key="2">
    <source>
        <dbReference type="EMBL" id="DAG02119.1"/>
    </source>
</evidence>
<accession>A0A8S5V676</accession>
<name>A0A8S5V676_9CAUD</name>
<feature type="region of interest" description="Disordered" evidence="1">
    <location>
        <begin position="38"/>
        <end position="77"/>
    </location>
</feature>
<protein>
    <submittedName>
        <fullName evidence="2">Uncharacterized protein</fullName>
    </submittedName>
</protein>
<feature type="region of interest" description="Disordered" evidence="1">
    <location>
        <begin position="1"/>
        <end position="26"/>
    </location>
</feature>
<feature type="compositionally biased region" description="Low complexity" evidence="1">
    <location>
        <begin position="1"/>
        <end position="23"/>
    </location>
</feature>